<evidence type="ECO:0000256" key="3">
    <source>
        <dbReference type="ARBA" id="ARBA00012438"/>
    </source>
</evidence>
<dbReference type="FunFam" id="3.30.565.10:FF:000006">
    <property type="entry name" value="Sensor histidine kinase WalK"/>
    <property type="match status" value="1"/>
</dbReference>
<dbReference type="InterPro" id="IPR007891">
    <property type="entry name" value="CHASE3"/>
</dbReference>
<dbReference type="KEGG" id="dwu:DVJ83_13700"/>
<evidence type="ECO:0000256" key="5">
    <source>
        <dbReference type="ARBA" id="ARBA00022679"/>
    </source>
</evidence>
<dbReference type="GO" id="GO:0016020">
    <property type="term" value="C:membrane"/>
    <property type="evidence" value="ECO:0007669"/>
    <property type="project" value="UniProtKB-SubCell"/>
</dbReference>
<organism evidence="11 12">
    <name type="scientific">Deinococcus wulumuqiensis</name>
    <dbReference type="NCBI Taxonomy" id="980427"/>
    <lineage>
        <taxon>Bacteria</taxon>
        <taxon>Thermotogati</taxon>
        <taxon>Deinococcota</taxon>
        <taxon>Deinococci</taxon>
        <taxon>Deinococcales</taxon>
        <taxon>Deinococcaceae</taxon>
        <taxon>Deinococcus</taxon>
    </lineage>
</organism>
<dbReference type="Gene3D" id="6.10.340.10">
    <property type="match status" value="1"/>
</dbReference>
<dbReference type="PANTHER" id="PTHR43304">
    <property type="entry name" value="PHYTOCHROME-LIKE PROTEIN CPH1"/>
    <property type="match status" value="1"/>
</dbReference>
<dbReference type="SUPFAM" id="SSF47384">
    <property type="entry name" value="Homodimeric domain of signal transducing histidine kinase"/>
    <property type="match status" value="1"/>
</dbReference>
<geneLocation type="plasmid" evidence="12">
    <name>pdrda</name>
</geneLocation>
<keyword evidence="5" id="KW-0808">Transferase</keyword>
<dbReference type="AlphaFoldDB" id="A0A345IKM7"/>
<evidence type="ECO:0000256" key="1">
    <source>
        <dbReference type="ARBA" id="ARBA00000085"/>
    </source>
</evidence>
<evidence type="ECO:0000256" key="7">
    <source>
        <dbReference type="SAM" id="Coils"/>
    </source>
</evidence>
<sequence>MKLPLPSGNTGLEPWRAGRRPRPLTSLIVRPLVLPVLLLLLMGGLVVWSLNLSVRNAHFAQASQGRLLLLRQLLTDISNMENGERRYVITGQPSFLEPYRRGQQNFAEHLRRYEPLIVTDRQRENIGRVETLIAQWELVAAQPEIAARRVSLESAVARVSAGTGRHLTDEARETLNVMIAFENERLSNALKASNTALRRLLILTPLLLLLGALLLVLAVRRIISTLSLSVSQLTEGTQRIAAGHYEQRVQPLGITELDRLSAQFHRMAEAVQQREAELAESARSLERTNASLQRSNRELERFAYVASHDLQEPLRTIGSYTELIARRYSGQLDARGEQYIKFTISATHRLKTLIQDLLVFSRVHRTGRVFGPVDTAELAGQVRADLEVRLREVGGELHVGELPTVQGNRELLHHIFLNLIGNALKFRHPDRAPQVRVWAERSAGSQATGPQATGPGWQFAVQDNGIGIEPEYHEKIFEVFQRLHGVGDYEGSGIGLAVTRNAAEQHGGRVWLQSEPGQGTTFFFFLPDTPPAAEQP</sequence>
<dbReference type="GO" id="GO:0000155">
    <property type="term" value="F:phosphorelay sensor kinase activity"/>
    <property type="evidence" value="ECO:0007669"/>
    <property type="project" value="InterPro"/>
</dbReference>
<dbReference type="Pfam" id="PF00512">
    <property type="entry name" value="HisKA"/>
    <property type="match status" value="1"/>
</dbReference>
<dbReference type="InterPro" id="IPR052162">
    <property type="entry name" value="Sensor_kinase/Photoreceptor"/>
</dbReference>
<comment type="catalytic activity">
    <reaction evidence="1">
        <text>ATP + protein L-histidine = ADP + protein N-phospho-L-histidine.</text>
        <dbReference type="EC" id="2.7.13.3"/>
    </reaction>
</comment>
<feature type="transmembrane region" description="Helical" evidence="8">
    <location>
        <begin position="32"/>
        <end position="54"/>
    </location>
</feature>
<evidence type="ECO:0000256" key="4">
    <source>
        <dbReference type="ARBA" id="ARBA00022553"/>
    </source>
</evidence>
<feature type="transmembrane region" description="Helical" evidence="8">
    <location>
        <begin position="200"/>
        <end position="219"/>
    </location>
</feature>
<dbReference type="STRING" id="1288484.GCA_000348665_02519"/>
<dbReference type="InterPro" id="IPR003594">
    <property type="entry name" value="HATPase_dom"/>
</dbReference>
<dbReference type="PANTHER" id="PTHR43304:SF1">
    <property type="entry name" value="PAC DOMAIN-CONTAINING PROTEIN"/>
    <property type="match status" value="1"/>
</dbReference>
<keyword evidence="11" id="KW-0614">Plasmid</keyword>
<evidence type="ECO:0000259" key="9">
    <source>
        <dbReference type="PROSITE" id="PS50109"/>
    </source>
</evidence>
<feature type="domain" description="Histidine kinase" evidence="9">
    <location>
        <begin position="305"/>
        <end position="530"/>
    </location>
</feature>
<dbReference type="InterPro" id="IPR004358">
    <property type="entry name" value="Sig_transdc_His_kin-like_C"/>
</dbReference>
<reference evidence="11 12" key="1">
    <citation type="submission" date="2018-07" db="EMBL/GenBank/DDBJ databases">
        <title>Complete Genome and Methylome Analysis of Deinococcus wulumuqiensis NEB 479.</title>
        <authorList>
            <person name="Fomenkov A."/>
            <person name="Luyten Y."/>
            <person name="Vincze T."/>
            <person name="Anton B.P."/>
            <person name="Clark T."/>
            <person name="Roberts R.J."/>
            <person name="Morgan R.D."/>
        </authorList>
    </citation>
    <scope>NUCLEOTIDE SEQUENCE [LARGE SCALE GENOMIC DNA]</scope>
    <source>
        <strain evidence="11 12">NEB 479</strain>
        <plasmid evidence="12">Plasmid pdrda</plasmid>
    </source>
</reference>
<dbReference type="SMART" id="SM00304">
    <property type="entry name" value="HAMP"/>
    <property type="match status" value="1"/>
</dbReference>
<feature type="coiled-coil region" evidence="7">
    <location>
        <begin position="268"/>
        <end position="302"/>
    </location>
</feature>
<name>A0A345IKM7_9DEIO</name>
<dbReference type="SMART" id="SM00387">
    <property type="entry name" value="HATPase_c"/>
    <property type="match status" value="1"/>
</dbReference>
<dbReference type="RefSeq" id="WP_114672950.1">
    <property type="nucleotide sequence ID" value="NZ_CP031159.1"/>
</dbReference>
<dbReference type="EMBL" id="CP031159">
    <property type="protein sequence ID" value="AXH00250.1"/>
    <property type="molecule type" value="Genomic_DNA"/>
</dbReference>
<dbReference type="PROSITE" id="PS50109">
    <property type="entry name" value="HIS_KIN"/>
    <property type="match status" value="1"/>
</dbReference>
<evidence type="ECO:0000256" key="6">
    <source>
        <dbReference type="ARBA" id="ARBA00022777"/>
    </source>
</evidence>
<dbReference type="PROSITE" id="PS50885">
    <property type="entry name" value="HAMP"/>
    <property type="match status" value="1"/>
</dbReference>
<dbReference type="InterPro" id="IPR036097">
    <property type="entry name" value="HisK_dim/P_sf"/>
</dbReference>
<keyword evidence="7" id="KW-0175">Coiled coil</keyword>
<dbReference type="PRINTS" id="PR00344">
    <property type="entry name" value="BCTRLSENSOR"/>
</dbReference>
<dbReference type="InterPro" id="IPR036890">
    <property type="entry name" value="HATPase_C_sf"/>
</dbReference>
<dbReference type="CDD" id="cd00082">
    <property type="entry name" value="HisKA"/>
    <property type="match status" value="1"/>
</dbReference>
<dbReference type="InterPro" id="IPR005467">
    <property type="entry name" value="His_kinase_dom"/>
</dbReference>
<dbReference type="Proteomes" id="UP000253744">
    <property type="component" value="Plasmid pDrdA"/>
</dbReference>
<dbReference type="SMART" id="SM00388">
    <property type="entry name" value="HisKA"/>
    <property type="match status" value="1"/>
</dbReference>
<protein>
    <recommendedName>
        <fullName evidence="3">histidine kinase</fullName>
        <ecNumber evidence="3">2.7.13.3</ecNumber>
    </recommendedName>
</protein>
<dbReference type="Pfam" id="PF05227">
    <property type="entry name" value="CHASE3"/>
    <property type="match status" value="1"/>
</dbReference>
<dbReference type="Pfam" id="PF02518">
    <property type="entry name" value="HATPase_c"/>
    <property type="match status" value="1"/>
</dbReference>
<accession>A0A345IKM7</accession>
<dbReference type="Pfam" id="PF00672">
    <property type="entry name" value="HAMP"/>
    <property type="match status" value="1"/>
</dbReference>
<proteinExistence type="predicted"/>
<dbReference type="Gene3D" id="1.10.287.130">
    <property type="match status" value="1"/>
</dbReference>
<evidence type="ECO:0000259" key="10">
    <source>
        <dbReference type="PROSITE" id="PS50885"/>
    </source>
</evidence>
<dbReference type="InterPro" id="IPR003660">
    <property type="entry name" value="HAMP_dom"/>
</dbReference>
<dbReference type="EC" id="2.7.13.3" evidence="3"/>
<evidence type="ECO:0000256" key="2">
    <source>
        <dbReference type="ARBA" id="ARBA00004370"/>
    </source>
</evidence>
<dbReference type="SUPFAM" id="SSF55874">
    <property type="entry name" value="ATPase domain of HSP90 chaperone/DNA topoisomerase II/histidine kinase"/>
    <property type="match status" value="1"/>
</dbReference>
<dbReference type="CDD" id="cd06225">
    <property type="entry name" value="HAMP"/>
    <property type="match status" value="1"/>
</dbReference>
<gene>
    <name evidence="11" type="ORF">DVJ83_13700</name>
</gene>
<feature type="domain" description="HAMP" evidence="10">
    <location>
        <begin position="224"/>
        <end position="276"/>
    </location>
</feature>
<dbReference type="CDD" id="cd16921">
    <property type="entry name" value="HATPase_FilI-like"/>
    <property type="match status" value="1"/>
</dbReference>
<keyword evidence="8" id="KW-1133">Transmembrane helix</keyword>
<keyword evidence="8" id="KW-0472">Membrane</keyword>
<evidence type="ECO:0000256" key="8">
    <source>
        <dbReference type="SAM" id="Phobius"/>
    </source>
</evidence>
<dbReference type="Gene3D" id="3.30.565.10">
    <property type="entry name" value="Histidine kinase-like ATPase, C-terminal domain"/>
    <property type="match status" value="1"/>
</dbReference>
<keyword evidence="4" id="KW-0597">Phosphoprotein</keyword>
<comment type="subcellular location">
    <subcellularLocation>
        <location evidence="2">Membrane</location>
    </subcellularLocation>
</comment>
<dbReference type="InterPro" id="IPR003661">
    <property type="entry name" value="HisK_dim/P_dom"/>
</dbReference>
<keyword evidence="6" id="KW-0418">Kinase</keyword>
<evidence type="ECO:0000313" key="11">
    <source>
        <dbReference type="EMBL" id="AXH00250.1"/>
    </source>
</evidence>
<dbReference type="CDD" id="cd19410">
    <property type="entry name" value="HK9-like_sensor"/>
    <property type="match status" value="1"/>
</dbReference>
<keyword evidence="8" id="KW-0812">Transmembrane</keyword>
<evidence type="ECO:0000313" key="12">
    <source>
        <dbReference type="Proteomes" id="UP000253744"/>
    </source>
</evidence>